<accession>A0A512PBF2</accession>
<dbReference type="OrthoDB" id="9805006at2"/>
<feature type="compositionally biased region" description="Acidic residues" evidence="4">
    <location>
        <begin position="189"/>
        <end position="207"/>
    </location>
</feature>
<feature type="domain" description="Ribosome maturation factor RimP N-terminal" evidence="5">
    <location>
        <begin position="14"/>
        <end position="88"/>
    </location>
</feature>
<dbReference type="HAMAP" id="MF_01077">
    <property type="entry name" value="RimP"/>
    <property type="match status" value="1"/>
</dbReference>
<dbReference type="GO" id="GO:0000028">
    <property type="term" value="P:ribosomal small subunit assembly"/>
    <property type="evidence" value="ECO:0007669"/>
    <property type="project" value="TreeGrafter"/>
</dbReference>
<evidence type="ECO:0000259" key="5">
    <source>
        <dbReference type="Pfam" id="PF02576"/>
    </source>
</evidence>
<dbReference type="Proteomes" id="UP000321798">
    <property type="component" value="Unassembled WGS sequence"/>
</dbReference>
<sequence>MVATAPAQRVRQALDPVVGRAGLVLEDVEVSRAGSRSVVRVVVDLAEDDDGELDLDRVGEVSRVVSDALDAADVVPGHYTLEVSTPGVGRPMTLRRHFVRAVGRTVRVERTEGGPVQGRLQAVEQVGGEDVIVLVPQVERGKGRRPVTGAPVTVLLAQVRVGHVEVDLSGIGPVDDHELLGDGHHDEHDDNDDHDDNDEQDEQDDSAGDAPERDAQTDEHTDEHGTGTAGQGS</sequence>
<evidence type="ECO:0000256" key="4">
    <source>
        <dbReference type="SAM" id="MobiDB-lite"/>
    </source>
</evidence>
<dbReference type="Gene3D" id="3.30.300.70">
    <property type="entry name" value="RimP-like superfamily, N-terminal"/>
    <property type="match status" value="1"/>
</dbReference>
<comment type="subcellular location">
    <subcellularLocation>
        <location evidence="3">Cytoplasm</location>
    </subcellularLocation>
</comment>
<gene>
    <name evidence="3" type="primary">rimP</name>
    <name evidence="6" type="ORF">CSO01_12550</name>
</gene>
<feature type="compositionally biased region" description="Basic and acidic residues" evidence="4">
    <location>
        <begin position="210"/>
        <end position="225"/>
    </location>
</feature>
<protein>
    <recommendedName>
        <fullName evidence="3">Ribosome maturation factor RimP</fullName>
    </recommendedName>
</protein>
<dbReference type="AlphaFoldDB" id="A0A512PBF2"/>
<keyword evidence="1 3" id="KW-0963">Cytoplasm</keyword>
<feature type="compositionally biased region" description="Basic and acidic residues" evidence="4">
    <location>
        <begin position="174"/>
        <end position="188"/>
    </location>
</feature>
<dbReference type="EMBL" id="BKAL01000003">
    <property type="protein sequence ID" value="GEP68540.1"/>
    <property type="molecule type" value="Genomic_DNA"/>
</dbReference>
<evidence type="ECO:0000256" key="3">
    <source>
        <dbReference type="HAMAP-Rule" id="MF_01077"/>
    </source>
</evidence>
<dbReference type="PANTHER" id="PTHR33867:SF1">
    <property type="entry name" value="RIBOSOME MATURATION FACTOR RIMP"/>
    <property type="match status" value="1"/>
</dbReference>
<dbReference type="PANTHER" id="PTHR33867">
    <property type="entry name" value="RIBOSOME MATURATION FACTOR RIMP"/>
    <property type="match status" value="1"/>
</dbReference>
<comment type="function">
    <text evidence="3">Required for maturation of 30S ribosomal subunits.</text>
</comment>
<reference evidence="6 7" key="1">
    <citation type="submission" date="2019-07" db="EMBL/GenBank/DDBJ databases">
        <title>Whole genome shotgun sequence of Cellulomonas soli NBRC 109434.</title>
        <authorList>
            <person name="Hosoyama A."/>
            <person name="Uohara A."/>
            <person name="Ohji S."/>
            <person name="Ichikawa N."/>
        </authorList>
    </citation>
    <scope>NUCLEOTIDE SEQUENCE [LARGE SCALE GENOMIC DNA]</scope>
    <source>
        <strain evidence="6 7">NBRC 109434</strain>
    </source>
</reference>
<comment type="similarity">
    <text evidence="3">Belongs to the RimP family.</text>
</comment>
<keyword evidence="7" id="KW-1185">Reference proteome</keyword>
<name>A0A512PBF2_9CELL</name>
<proteinExistence type="inferred from homology"/>
<dbReference type="InterPro" id="IPR035956">
    <property type="entry name" value="RimP_N_sf"/>
</dbReference>
<dbReference type="Pfam" id="PF02576">
    <property type="entry name" value="RimP_N"/>
    <property type="match status" value="1"/>
</dbReference>
<dbReference type="GO" id="GO:0005829">
    <property type="term" value="C:cytosol"/>
    <property type="evidence" value="ECO:0007669"/>
    <property type="project" value="TreeGrafter"/>
</dbReference>
<evidence type="ECO:0000256" key="1">
    <source>
        <dbReference type="ARBA" id="ARBA00022490"/>
    </source>
</evidence>
<dbReference type="InterPro" id="IPR003728">
    <property type="entry name" value="Ribosome_maturation_RimP"/>
</dbReference>
<keyword evidence="2 3" id="KW-0690">Ribosome biogenesis</keyword>
<dbReference type="GO" id="GO:0006412">
    <property type="term" value="P:translation"/>
    <property type="evidence" value="ECO:0007669"/>
    <property type="project" value="TreeGrafter"/>
</dbReference>
<organism evidence="6 7">
    <name type="scientific">Cellulomonas soli</name>
    <dbReference type="NCBI Taxonomy" id="931535"/>
    <lineage>
        <taxon>Bacteria</taxon>
        <taxon>Bacillati</taxon>
        <taxon>Actinomycetota</taxon>
        <taxon>Actinomycetes</taxon>
        <taxon>Micrococcales</taxon>
        <taxon>Cellulomonadaceae</taxon>
        <taxon>Cellulomonas</taxon>
    </lineage>
</organism>
<dbReference type="RefSeq" id="WP_146952274.1">
    <property type="nucleotide sequence ID" value="NZ_BAABBJ010000009.1"/>
</dbReference>
<dbReference type="SUPFAM" id="SSF75420">
    <property type="entry name" value="YhbC-like, N-terminal domain"/>
    <property type="match status" value="1"/>
</dbReference>
<evidence type="ECO:0000313" key="6">
    <source>
        <dbReference type="EMBL" id="GEP68540.1"/>
    </source>
</evidence>
<evidence type="ECO:0000256" key="2">
    <source>
        <dbReference type="ARBA" id="ARBA00022517"/>
    </source>
</evidence>
<feature type="region of interest" description="Disordered" evidence="4">
    <location>
        <begin position="169"/>
        <end position="233"/>
    </location>
</feature>
<dbReference type="InterPro" id="IPR028989">
    <property type="entry name" value="RimP_N"/>
</dbReference>
<comment type="caution">
    <text evidence="6">The sequence shown here is derived from an EMBL/GenBank/DDBJ whole genome shotgun (WGS) entry which is preliminary data.</text>
</comment>
<evidence type="ECO:0000313" key="7">
    <source>
        <dbReference type="Proteomes" id="UP000321798"/>
    </source>
</evidence>